<reference evidence="2 3" key="1">
    <citation type="journal article" date="2013" name="Genome Announc.">
        <title>Genome Sequence of Campylobacter showae UNSWCD, Isolated from a Patient with Crohn's Disease.</title>
        <authorList>
            <person name="Tay A.P."/>
            <person name="Kaakoush N.O."/>
            <person name="Deshpande N.P."/>
            <person name="Chen Z."/>
            <person name="Mitchell H."/>
            <person name="Wilkins M.R."/>
        </authorList>
    </citation>
    <scope>NUCLEOTIDE SEQUENCE [LARGE SCALE GENOMIC DNA]</scope>
    <source>
        <strain evidence="2 3">CSUNSWCD</strain>
    </source>
</reference>
<dbReference type="Proteomes" id="UP000011939">
    <property type="component" value="Unassembled WGS sequence"/>
</dbReference>
<protein>
    <submittedName>
        <fullName evidence="2">Uncharacterized protein</fullName>
    </submittedName>
</protein>
<dbReference type="STRING" id="1244083.CSUNSWCD_2088"/>
<name>M5IG71_9BACT</name>
<organism evidence="2 3">
    <name type="scientific">Campylobacter showae CSUNSWCD</name>
    <dbReference type="NCBI Taxonomy" id="1244083"/>
    <lineage>
        <taxon>Bacteria</taxon>
        <taxon>Pseudomonadati</taxon>
        <taxon>Campylobacterota</taxon>
        <taxon>Epsilonproteobacteria</taxon>
        <taxon>Campylobacterales</taxon>
        <taxon>Campylobacteraceae</taxon>
        <taxon>Campylobacter</taxon>
    </lineage>
</organism>
<evidence type="ECO:0000256" key="1">
    <source>
        <dbReference type="SAM" id="MobiDB-lite"/>
    </source>
</evidence>
<accession>M5IG71</accession>
<sequence>MRSNLSRKQGTHATKSTKTRQNSPAALARARGGKNALSV</sequence>
<evidence type="ECO:0000313" key="2">
    <source>
        <dbReference type="EMBL" id="EKU11462.1"/>
    </source>
</evidence>
<proteinExistence type="predicted"/>
<feature type="region of interest" description="Disordered" evidence="1">
    <location>
        <begin position="1"/>
        <end position="39"/>
    </location>
</feature>
<comment type="caution">
    <text evidence="2">The sequence shown here is derived from an EMBL/GenBank/DDBJ whole genome shotgun (WGS) entry which is preliminary data.</text>
</comment>
<feature type="compositionally biased region" description="Polar residues" evidence="1">
    <location>
        <begin position="1"/>
        <end position="24"/>
    </location>
</feature>
<dbReference type="AlphaFoldDB" id="M5IG71"/>
<dbReference type="EMBL" id="AMZQ01000007">
    <property type="protein sequence ID" value="EKU11462.1"/>
    <property type="molecule type" value="Genomic_DNA"/>
</dbReference>
<evidence type="ECO:0000313" key="3">
    <source>
        <dbReference type="Proteomes" id="UP000011939"/>
    </source>
</evidence>
<gene>
    <name evidence="2" type="ORF">CSUNSWCD_2088</name>
</gene>